<protein>
    <submittedName>
        <fullName evidence="1">Uncharacterized protein</fullName>
    </submittedName>
</protein>
<evidence type="ECO:0000313" key="1">
    <source>
        <dbReference type="EMBL" id="VDP49320.1"/>
    </source>
</evidence>
<dbReference type="Proteomes" id="UP000277204">
    <property type="component" value="Unassembled WGS sequence"/>
</dbReference>
<sequence length="38" mass="4472">MKASTFDEKHEMQWTACVELDDLDFLNDLLLLSQTQKN</sequence>
<organism evidence="1 2">
    <name type="scientific">Schistosoma margrebowiei</name>
    <dbReference type="NCBI Taxonomy" id="48269"/>
    <lineage>
        <taxon>Eukaryota</taxon>
        <taxon>Metazoa</taxon>
        <taxon>Spiralia</taxon>
        <taxon>Lophotrochozoa</taxon>
        <taxon>Platyhelminthes</taxon>
        <taxon>Trematoda</taxon>
        <taxon>Digenea</taxon>
        <taxon>Strigeidida</taxon>
        <taxon>Schistosomatoidea</taxon>
        <taxon>Schistosomatidae</taxon>
        <taxon>Schistosoma</taxon>
    </lineage>
</organism>
<reference evidence="1 2" key="1">
    <citation type="submission" date="2018-11" db="EMBL/GenBank/DDBJ databases">
        <authorList>
            <consortium name="Pathogen Informatics"/>
        </authorList>
    </citation>
    <scope>NUCLEOTIDE SEQUENCE [LARGE SCALE GENOMIC DNA]</scope>
    <source>
        <strain evidence="1 2">Zambia</strain>
    </source>
</reference>
<dbReference type="EMBL" id="UZAI01020041">
    <property type="protein sequence ID" value="VDP49320.1"/>
    <property type="molecule type" value="Genomic_DNA"/>
</dbReference>
<dbReference type="AlphaFoldDB" id="A0A183N6L7"/>
<accession>A0A183N6L7</accession>
<keyword evidence="2" id="KW-1185">Reference proteome</keyword>
<proteinExistence type="predicted"/>
<name>A0A183N6L7_9TREM</name>
<gene>
    <name evidence="1" type="ORF">SMRZ_LOCUS23942</name>
</gene>
<evidence type="ECO:0000313" key="2">
    <source>
        <dbReference type="Proteomes" id="UP000277204"/>
    </source>
</evidence>